<keyword evidence="1" id="KW-0472">Membrane</keyword>
<reference evidence="2 3" key="1">
    <citation type="submission" date="2020-08" db="EMBL/GenBank/DDBJ databases">
        <title>Genomic Encyclopedia of Type Strains, Phase III (KMG-III): the genomes of soil and plant-associated and newly described type strains.</title>
        <authorList>
            <person name="Whitman W."/>
        </authorList>
    </citation>
    <scope>NUCLEOTIDE SEQUENCE [LARGE SCALE GENOMIC DNA]</scope>
    <source>
        <strain evidence="2 3">CECT 3266</strain>
    </source>
</reference>
<gene>
    <name evidence="2" type="ORF">FHS39_001367</name>
</gene>
<organism evidence="2 3">
    <name type="scientific">Streptomyces olivoverticillatus</name>
    <dbReference type="NCBI Taxonomy" id="66427"/>
    <lineage>
        <taxon>Bacteria</taxon>
        <taxon>Bacillati</taxon>
        <taxon>Actinomycetota</taxon>
        <taxon>Actinomycetes</taxon>
        <taxon>Kitasatosporales</taxon>
        <taxon>Streptomycetaceae</taxon>
        <taxon>Streptomyces</taxon>
    </lineage>
</organism>
<comment type="caution">
    <text evidence="2">The sequence shown here is derived from an EMBL/GenBank/DDBJ whole genome shotgun (WGS) entry which is preliminary data.</text>
</comment>
<keyword evidence="1" id="KW-0812">Transmembrane</keyword>
<dbReference type="RefSeq" id="WP_184347302.1">
    <property type="nucleotide sequence ID" value="NZ_JACHJH010000002.1"/>
</dbReference>
<name>A0A7W7PIR9_9ACTN</name>
<evidence type="ECO:0000256" key="1">
    <source>
        <dbReference type="SAM" id="Phobius"/>
    </source>
</evidence>
<keyword evidence="3" id="KW-1185">Reference proteome</keyword>
<proteinExistence type="predicted"/>
<evidence type="ECO:0008006" key="4">
    <source>
        <dbReference type="Google" id="ProtNLM"/>
    </source>
</evidence>
<keyword evidence="1" id="KW-1133">Transmembrane helix</keyword>
<feature type="transmembrane region" description="Helical" evidence="1">
    <location>
        <begin position="79"/>
        <end position="98"/>
    </location>
</feature>
<accession>A0A7W7PIR9</accession>
<sequence length="329" mass="35488">MTGQQDTNDRDLLDFPGARRLRAAGKVAPPSADAVAAALAAVRSAAGRAAEEEGPAVELAWEPVAAAVPARRWRRRLPVLASAAAVVAVALGVASQTWSDSGDVHGSPAAVRERTGTGTAPYWKVRTFQWNRRSEKTQRPDESYETVWLSRNGTRGQFGDGPVRDYYRGDMGPTAYVICGRPVLWDDLEKLPTDPDALRARLVGKDTGESAAEGLFNGVEELLARSPAEPRLRAALFKVLTGIPGARVTERVKDSTGRAGTAVDLDAGTWRLRLIIDTGAFHVLETVTTARNDGLSWGTQQLRAGDLLLRTTYLSVEPAWEAPKPSPRT</sequence>
<dbReference type="AlphaFoldDB" id="A0A7W7PIR9"/>
<evidence type="ECO:0000313" key="2">
    <source>
        <dbReference type="EMBL" id="MBB4892356.1"/>
    </source>
</evidence>
<dbReference type="Proteomes" id="UP000556084">
    <property type="component" value="Unassembled WGS sequence"/>
</dbReference>
<dbReference type="EMBL" id="JACHJH010000002">
    <property type="protein sequence ID" value="MBB4892356.1"/>
    <property type="molecule type" value="Genomic_DNA"/>
</dbReference>
<evidence type="ECO:0000313" key="3">
    <source>
        <dbReference type="Proteomes" id="UP000556084"/>
    </source>
</evidence>
<protein>
    <recommendedName>
        <fullName evidence="4">CU044_5270 family protein</fullName>
    </recommendedName>
</protein>